<proteinExistence type="predicted"/>
<dbReference type="STRING" id="402676.B6K2X4"/>
<dbReference type="OMA" id="IYVHDET"/>
<dbReference type="NCBIfam" id="TIGR02487">
    <property type="entry name" value="NrdD"/>
    <property type="match status" value="1"/>
</dbReference>
<dbReference type="InterPro" id="IPR012833">
    <property type="entry name" value="NrdD"/>
</dbReference>
<dbReference type="JaponicusDB" id="SJAG_02948"/>
<dbReference type="CDD" id="cd01675">
    <property type="entry name" value="RNR_III"/>
    <property type="match status" value="1"/>
</dbReference>
<dbReference type="Proteomes" id="UP000001744">
    <property type="component" value="Unassembled WGS sequence"/>
</dbReference>
<dbReference type="GO" id="GO:0006260">
    <property type="term" value="P:DNA replication"/>
    <property type="evidence" value="ECO:0007669"/>
    <property type="project" value="InterPro"/>
</dbReference>
<dbReference type="NCBIfam" id="NF006126">
    <property type="entry name" value="PRK08270.1"/>
    <property type="match status" value="1"/>
</dbReference>
<dbReference type="eggNOG" id="ENOG502RQRR">
    <property type="taxonomic scope" value="Eukaryota"/>
</dbReference>
<dbReference type="PANTHER" id="PTHR21075">
    <property type="entry name" value="ANAEROBIC RIBONUCLEOSIDE-TRIPHOSPHATE REDUCTASE"/>
    <property type="match status" value="1"/>
</dbReference>
<evidence type="ECO:0000313" key="1">
    <source>
        <dbReference type="EMBL" id="EEB07831.1"/>
    </source>
</evidence>
<dbReference type="SUPFAM" id="SSF51998">
    <property type="entry name" value="PFL-like glycyl radical enzymes"/>
    <property type="match status" value="1"/>
</dbReference>
<accession>B6K2X4</accession>
<protein>
    <submittedName>
        <fullName evidence="1">Anaerobic ribonucleoside triphosphate reductase</fullName>
    </submittedName>
</protein>
<dbReference type="Pfam" id="PF13597">
    <property type="entry name" value="NRDD"/>
    <property type="match status" value="1"/>
</dbReference>
<dbReference type="OrthoDB" id="2099582at2759"/>
<name>B6K2X4_SCHJY</name>
<evidence type="ECO:0000313" key="2">
    <source>
        <dbReference type="Proteomes" id="UP000001744"/>
    </source>
</evidence>
<dbReference type="GeneID" id="7051725"/>
<dbReference type="GO" id="GO:0009265">
    <property type="term" value="P:2'-deoxyribonucleotide biosynthetic process"/>
    <property type="evidence" value="ECO:0000318"/>
    <property type="project" value="GO_Central"/>
</dbReference>
<dbReference type="AlphaFoldDB" id="B6K2X4"/>
<dbReference type="VEuPathDB" id="FungiDB:SJAG_02948"/>
<gene>
    <name evidence="1" type="ORF">SJAG_02948</name>
</gene>
<dbReference type="EMBL" id="KE651167">
    <property type="protein sequence ID" value="EEB07831.1"/>
    <property type="molecule type" value="Genomic_DNA"/>
</dbReference>
<sequence length="594" mass="67621">MTITLQTIKSSNVDLIEEYLDGSTWKSAENSNSTYSHQGLMQYLSGHIISEYWLNRVYTEEIRRFSQENRIHIHDLGFLSAYCAGWSIEDLLVQGFGGVENKIQCRPPKHLNTALNQAVNFLFTLQGELAGAQALSNFDTYLAPFIRHDKLSYIDVFKYIQSFVYSMNVPTRSGFQAPFTNVSMDLICPKSLEGVPVIIGGERHPEWTYSDFQEEMDIFNRAFTEVMVQGDGNGNIFTFPIPTYNLNQDFDFNAPRHECIWKMTAKYGVPYFANFINSNLNPEDFRSMCCRLRLDLSKLHSREGGLFGSVPLTGSIGVVTINLPNLAMRSNESVKKFYKLLSDALRVAKDSLEIKRRVVESHSALYPYAAHYLSVIKKRTGSYWANHFSTIGVNGMNEALVALIGKGISENKDFALEVLEFIKEKLQDFQKETGNIYNLEATPAESTCYKLAKGDREIFPDRKIPNYYTNSTALPVDATEDVFEALSHQEQLQCAYTGGTVFHAFLGEKLPSWELARDLVRSIATNYRVPYITLTPTFSICKAHGYITGEKFYCPKCGEECLVYSRIVGYYRPVKDWNKGKKSEFVQRKTYKGK</sequence>
<dbReference type="PANTHER" id="PTHR21075:SF0">
    <property type="entry name" value="ANAEROBIC RIBONUCLEOSIDE-TRIPHOSPHATE REDUCTASE"/>
    <property type="match status" value="1"/>
</dbReference>
<dbReference type="GO" id="GO:0008998">
    <property type="term" value="F:ribonucleoside-triphosphate reductase (thioredoxin) activity"/>
    <property type="evidence" value="ECO:0000318"/>
    <property type="project" value="GO_Central"/>
</dbReference>
<dbReference type="HOGENOM" id="CLU_002707_0_2_1"/>
<reference evidence="1 2" key="1">
    <citation type="journal article" date="2011" name="Science">
        <title>Comparative functional genomics of the fission yeasts.</title>
        <authorList>
            <person name="Rhind N."/>
            <person name="Chen Z."/>
            <person name="Yassour M."/>
            <person name="Thompson D.A."/>
            <person name="Haas B.J."/>
            <person name="Habib N."/>
            <person name="Wapinski I."/>
            <person name="Roy S."/>
            <person name="Lin M.F."/>
            <person name="Heiman D.I."/>
            <person name="Young S.K."/>
            <person name="Furuya K."/>
            <person name="Guo Y."/>
            <person name="Pidoux A."/>
            <person name="Chen H.M."/>
            <person name="Robbertse B."/>
            <person name="Goldberg J.M."/>
            <person name="Aoki K."/>
            <person name="Bayne E.H."/>
            <person name="Berlin A.M."/>
            <person name="Desjardins C.A."/>
            <person name="Dobbs E."/>
            <person name="Dukaj L."/>
            <person name="Fan L."/>
            <person name="FitzGerald M.G."/>
            <person name="French C."/>
            <person name="Gujja S."/>
            <person name="Hansen K."/>
            <person name="Keifenheim D."/>
            <person name="Levin J.Z."/>
            <person name="Mosher R.A."/>
            <person name="Mueller C.A."/>
            <person name="Pfiffner J."/>
            <person name="Priest M."/>
            <person name="Russ C."/>
            <person name="Smialowska A."/>
            <person name="Swoboda P."/>
            <person name="Sykes S.M."/>
            <person name="Vaughn M."/>
            <person name="Vengrova S."/>
            <person name="Yoder R."/>
            <person name="Zeng Q."/>
            <person name="Allshire R."/>
            <person name="Baulcombe D."/>
            <person name="Birren B.W."/>
            <person name="Brown W."/>
            <person name="Ekwall K."/>
            <person name="Kellis M."/>
            <person name="Leatherwood J."/>
            <person name="Levin H."/>
            <person name="Margalit H."/>
            <person name="Martienssen R."/>
            <person name="Nieduszynski C.A."/>
            <person name="Spatafora J.W."/>
            <person name="Friedman N."/>
            <person name="Dalgaard J.Z."/>
            <person name="Baumann P."/>
            <person name="Niki H."/>
            <person name="Regev A."/>
            <person name="Nusbaum C."/>
        </authorList>
    </citation>
    <scope>NUCLEOTIDE SEQUENCE [LARGE SCALE GENOMIC DNA]</scope>
    <source>
        <strain evidence="2">yFS275 / FY16936</strain>
    </source>
</reference>
<organism evidence="1 2">
    <name type="scientific">Schizosaccharomyces japonicus (strain yFS275 / FY16936)</name>
    <name type="common">Fission yeast</name>
    <dbReference type="NCBI Taxonomy" id="402676"/>
    <lineage>
        <taxon>Eukaryota</taxon>
        <taxon>Fungi</taxon>
        <taxon>Dikarya</taxon>
        <taxon>Ascomycota</taxon>
        <taxon>Taphrinomycotina</taxon>
        <taxon>Schizosaccharomycetes</taxon>
        <taxon>Schizosaccharomycetales</taxon>
        <taxon>Schizosaccharomycetaceae</taxon>
        <taxon>Schizosaccharomyces</taxon>
    </lineage>
</organism>
<dbReference type="Gene3D" id="3.20.70.20">
    <property type="match status" value="1"/>
</dbReference>
<dbReference type="RefSeq" id="XP_002174124.1">
    <property type="nucleotide sequence ID" value="XM_002174088.2"/>
</dbReference>
<dbReference type="GO" id="GO:0031250">
    <property type="term" value="C:anaerobic ribonucleoside-triphosphate reductase complex"/>
    <property type="evidence" value="ECO:0000318"/>
    <property type="project" value="GO_Central"/>
</dbReference>
<keyword evidence="2" id="KW-1185">Reference proteome</keyword>